<dbReference type="CDD" id="cd00303">
    <property type="entry name" value="retropepsin_like"/>
    <property type="match status" value="1"/>
</dbReference>
<feature type="domain" description="Reverse transcriptase" evidence="5">
    <location>
        <begin position="282"/>
        <end position="466"/>
    </location>
</feature>
<evidence type="ECO:0000256" key="4">
    <source>
        <dbReference type="ARBA" id="ARBA00022759"/>
    </source>
</evidence>
<dbReference type="InterPro" id="IPR000477">
    <property type="entry name" value="RT_dom"/>
</dbReference>
<dbReference type="Gene3D" id="3.10.10.10">
    <property type="entry name" value="HIV Type 1 Reverse Transcriptase, subunit A, domain 1"/>
    <property type="match status" value="1"/>
</dbReference>
<dbReference type="PROSITE" id="PS00141">
    <property type="entry name" value="ASP_PROTEASE"/>
    <property type="match status" value="1"/>
</dbReference>
<keyword evidence="4" id="KW-0378">Hydrolase</keyword>
<dbReference type="Gene3D" id="3.30.70.270">
    <property type="match status" value="1"/>
</dbReference>
<dbReference type="EMBL" id="CARXXK010000004">
    <property type="protein sequence ID" value="CAI6367403.1"/>
    <property type="molecule type" value="Genomic_DNA"/>
</dbReference>
<protein>
    <recommendedName>
        <fullName evidence="5">Reverse transcriptase domain-containing protein</fullName>
    </recommendedName>
</protein>
<dbReference type="PANTHER" id="PTHR37984">
    <property type="entry name" value="PROTEIN CBG26694"/>
    <property type="match status" value="1"/>
</dbReference>
<evidence type="ECO:0000313" key="7">
    <source>
        <dbReference type="Proteomes" id="UP001160148"/>
    </source>
</evidence>
<dbReference type="GO" id="GO:0006508">
    <property type="term" value="P:proteolysis"/>
    <property type="evidence" value="ECO:0007669"/>
    <property type="project" value="InterPro"/>
</dbReference>
<dbReference type="CDD" id="cd01647">
    <property type="entry name" value="RT_LTR"/>
    <property type="match status" value="1"/>
</dbReference>
<dbReference type="AlphaFoldDB" id="A0AAV0XGP7"/>
<keyword evidence="3" id="KW-0540">Nuclease</keyword>
<proteinExistence type="predicted"/>
<dbReference type="GO" id="GO:0004519">
    <property type="term" value="F:endonuclease activity"/>
    <property type="evidence" value="ECO:0007669"/>
    <property type="project" value="UniProtKB-KW"/>
</dbReference>
<dbReference type="InterPro" id="IPR043502">
    <property type="entry name" value="DNA/RNA_pol_sf"/>
</dbReference>
<organism evidence="6 7">
    <name type="scientific">Macrosiphum euphorbiae</name>
    <name type="common">potato aphid</name>
    <dbReference type="NCBI Taxonomy" id="13131"/>
    <lineage>
        <taxon>Eukaryota</taxon>
        <taxon>Metazoa</taxon>
        <taxon>Ecdysozoa</taxon>
        <taxon>Arthropoda</taxon>
        <taxon>Hexapoda</taxon>
        <taxon>Insecta</taxon>
        <taxon>Pterygota</taxon>
        <taxon>Neoptera</taxon>
        <taxon>Paraneoptera</taxon>
        <taxon>Hemiptera</taxon>
        <taxon>Sternorrhyncha</taxon>
        <taxon>Aphidomorpha</taxon>
        <taxon>Aphidoidea</taxon>
        <taxon>Aphididae</taxon>
        <taxon>Macrosiphini</taxon>
        <taxon>Macrosiphum</taxon>
    </lineage>
</organism>
<evidence type="ECO:0000256" key="1">
    <source>
        <dbReference type="ARBA" id="ARBA00022679"/>
    </source>
</evidence>
<dbReference type="InterPro" id="IPR021109">
    <property type="entry name" value="Peptidase_aspartic_dom_sf"/>
</dbReference>
<keyword evidence="4" id="KW-0255">Endonuclease</keyword>
<evidence type="ECO:0000313" key="6">
    <source>
        <dbReference type="EMBL" id="CAI6367403.1"/>
    </source>
</evidence>
<dbReference type="GO" id="GO:0004190">
    <property type="term" value="F:aspartic-type endopeptidase activity"/>
    <property type="evidence" value="ECO:0007669"/>
    <property type="project" value="InterPro"/>
</dbReference>
<keyword evidence="7" id="KW-1185">Reference proteome</keyword>
<dbReference type="Pfam" id="PF00078">
    <property type="entry name" value="RVT_1"/>
    <property type="match status" value="1"/>
</dbReference>
<reference evidence="6 7" key="1">
    <citation type="submission" date="2023-01" db="EMBL/GenBank/DDBJ databases">
        <authorList>
            <person name="Whitehead M."/>
        </authorList>
    </citation>
    <scope>NUCLEOTIDE SEQUENCE [LARGE SCALE GENOMIC DNA]</scope>
</reference>
<dbReference type="GO" id="GO:0016779">
    <property type="term" value="F:nucleotidyltransferase activity"/>
    <property type="evidence" value="ECO:0007669"/>
    <property type="project" value="UniProtKB-KW"/>
</dbReference>
<comment type="caution">
    <text evidence="6">The sequence shown here is derived from an EMBL/GenBank/DDBJ whole genome shotgun (WGS) entry which is preliminary data.</text>
</comment>
<evidence type="ECO:0000256" key="2">
    <source>
        <dbReference type="ARBA" id="ARBA00022695"/>
    </source>
</evidence>
<dbReference type="Proteomes" id="UP001160148">
    <property type="component" value="Unassembled WGS sequence"/>
</dbReference>
<accession>A0AAV0XGP7</accession>
<dbReference type="SUPFAM" id="SSF50630">
    <property type="entry name" value="Acid proteases"/>
    <property type="match status" value="1"/>
</dbReference>
<sequence length="534" mass="60332">MPARMCTVSSSNINPHNISILTHPLASLPDFEQTPPPNYRPEIPITLFNKSHNALLDSGATVSAISEDLFKILNQNSDPNAIPLFPLTGILLTTALSHKTIKVKSQIYLNFYVQNYKTHGIFLVVPQLSTPLILGTDWLLENGVTIDYNSKEISLPSIKDNIPFKLIQDNDPNSLVNSLKNIIVTNDPFTMYEGPSHLINQTYPFETEKNIALNDIPLNDSQHKLMTSLLQKYDHIFKDKPGLHTFFSYKFNIKPHDPYKIKPYPVPFSRRPAVQKEIDKMIKWGVIERSDSPYNNPLVTVIKADGTLRLCLDARKLNTIILPTRDASPPIDDILAKFNNKSFFSSLDFSSGYWQIPLDPSVRQYTSFLYDGRSYQFCVVPFGLNISNAAFGKGLEAALNNYTSPCPSPNDIHTYVDDILVSSPSFETHLETLEWIFHKISLAGLTLKFKKCHFNKKQIKFLGHFISPTGMIMDPDKVNALQNFPEPRNKKISNRFSASVTSIVNSHKIILLSYTPFLISFVKTPPGYSPNKIK</sequence>
<dbReference type="SUPFAM" id="SSF56672">
    <property type="entry name" value="DNA/RNA polymerases"/>
    <property type="match status" value="1"/>
</dbReference>
<dbReference type="InterPro" id="IPR001969">
    <property type="entry name" value="Aspartic_peptidase_AS"/>
</dbReference>
<dbReference type="PANTHER" id="PTHR37984:SF5">
    <property type="entry name" value="PROTEIN NYNRIN-LIKE"/>
    <property type="match status" value="1"/>
</dbReference>
<dbReference type="InterPro" id="IPR050951">
    <property type="entry name" value="Retrovirus_Pol_polyprotein"/>
</dbReference>
<keyword evidence="1" id="KW-0808">Transferase</keyword>
<dbReference type="GO" id="GO:0071897">
    <property type="term" value="P:DNA biosynthetic process"/>
    <property type="evidence" value="ECO:0007669"/>
    <property type="project" value="UniProtKB-ARBA"/>
</dbReference>
<dbReference type="Gene3D" id="2.40.70.10">
    <property type="entry name" value="Acid Proteases"/>
    <property type="match status" value="1"/>
</dbReference>
<dbReference type="PROSITE" id="PS50878">
    <property type="entry name" value="RT_POL"/>
    <property type="match status" value="1"/>
</dbReference>
<dbReference type="InterPro" id="IPR043128">
    <property type="entry name" value="Rev_trsase/Diguanyl_cyclase"/>
</dbReference>
<evidence type="ECO:0000259" key="5">
    <source>
        <dbReference type="PROSITE" id="PS50878"/>
    </source>
</evidence>
<evidence type="ECO:0000256" key="3">
    <source>
        <dbReference type="ARBA" id="ARBA00022722"/>
    </source>
</evidence>
<gene>
    <name evidence="6" type="ORF">MEUPH1_LOCUS21882</name>
</gene>
<keyword evidence="2" id="KW-0548">Nucleotidyltransferase</keyword>
<name>A0AAV0XGP7_9HEMI</name>